<organism evidence="13 14">
    <name type="scientific">Entamoeba histolytica</name>
    <dbReference type="NCBI Taxonomy" id="5759"/>
    <lineage>
        <taxon>Eukaryota</taxon>
        <taxon>Amoebozoa</taxon>
        <taxon>Evosea</taxon>
        <taxon>Archamoebae</taxon>
        <taxon>Mastigamoebida</taxon>
        <taxon>Entamoebidae</taxon>
        <taxon>Entamoeba</taxon>
    </lineage>
</organism>
<keyword evidence="6 13" id="KW-0347">Helicase</keyword>
<evidence type="ECO:0000256" key="6">
    <source>
        <dbReference type="ARBA" id="ARBA00022806"/>
    </source>
</evidence>
<accession>A0A5K1ULX6</accession>
<evidence type="ECO:0000313" key="13">
    <source>
        <dbReference type="EMBL" id="GAT98929.1"/>
    </source>
</evidence>
<keyword evidence="7" id="KW-0067">ATP-binding</keyword>
<keyword evidence="8" id="KW-0238">DNA-binding</keyword>
<dbReference type="Gene3D" id="3.40.50.10810">
    <property type="entry name" value="Tandem AAA-ATPase domain"/>
    <property type="match status" value="1"/>
</dbReference>
<feature type="domain" description="Helicase C-terminal" evidence="12">
    <location>
        <begin position="429"/>
        <end position="588"/>
    </location>
</feature>
<dbReference type="InterPro" id="IPR050496">
    <property type="entry name" value="SNF2_RAD54_helicase_repair"/>
</dbReference>
<dbReference type="InterPro" id="IPR038718">
    <property type="entry name" value="SNF2-like_sf"/>
</dbReference>
<proteinExistence type="inferred from homology"/>
<evidence type="ECO:0000259" key="12">
    <source>
        <dbReference type="PROSITE" id="PS51194"/>
    </source>
</evidence>
<dbReference type="InterPro" id="IPR027417">
    <property type="entry name" value="P-loop_NTPase"/>
</dbReference>
<dbReference type="GO" id="GO:0006283">
    <property type="term" value="P:transcription-coupled nucleotide-excision repair"/>
    <property type="evidence" value="ECO:0007669"/>
    <property type="project" value="TreeGrafter"/>
</dbReference>
<dbReference type="Proteomes" id="UP000078387">
    <property type="component" value="Unassembled WGS sequence"/>
</dbReference>
<dbReference type="Gene3D" id="3.40.50.300">
    <property type="entry name" value="P-loop containing nucleotide triphosphate hydrolases"/>
    <property type="match status" value="1"/>
</dbReference>
<dbReference type="FunFam" id="3.40.50.10810:FF:000042">
    <property type="entry name" value="SNF2 family helicase-like protein"/>
    <property type="match status" value="1"/>
</dbReference>
<reference evidence="13 14" key="1">
    <citation type="submission" date="2016-05" db="EMBL/GenBank/DDBJ databases">
        <title>First whole genome sequencing of Entamoeba histolytica HM1:IMSS-clone-6.</title>
        <authorList>
            <person name="Mukherjee Avik.K."/>
            <person name="Izumyama S."/>
            <person name="Nakada-Tsukui K."/>
            <person name="Nozaki T."/>
        </authorList>
    </citation>
    <scope>NUCLEOTIDE SEQUENCE [LARGE SCALE GENOMIC DNA]</scope>
    <source>
        <strain evidence="13 14">HM1:IMSS clone 6</strain>
    </source>
</reference>
<evidence type="ECO:0000256" key="9">
    <source>
        <dbReference type="ARBA" id="ARBA00023204"/>
    </source>
</evidence>
<dbReference type="VEuPathDB" id="AmoebaDB:EHI7A_117420"/>
<dbReference type="PROSITE" id="PS51192">
    <property type="entry name" value="HELICASE_ATP_BIND_1"/>
    <property type="match status" value="1"/>
</dbReference>
<dbReference type="GO" id="GO:0008094">
    <property type="term" value="F:ATP-dependent activity, acting on DNA"/>
    <property type="evidence" value="ECO:0007669"/>
    <property type="project" value="TreeGrafter"/>
</dbReference>
<dbReference type="InterPro" id="IPR014001">
    <property type="entry name" value="Helicase_ATP-bd"/>
</dbReference>
<dbReference type="PANTHER" id="PTHR45629:SF7">
    <property type="entry name" value="DNA EXCISION REPAIR PROTEIN ERCC-6-RELATED"/>
    <property type="match status" value="1"/>
</dbReference>
<dbReference type="SUPFAM" id="SSF52540">
    <property type="entry name" value="P-loop containing nucleoside triphosphate hydrolases"/>
    <property type="match status" value="2"/>
</dbReference>
<feature type="domain" description="Helicase ATP-binding" evidence="11">
    <location>
        <begin position="121"/>
        <end position="294"/>
    </location>
</feature>
<dbReference type="InterPro" id="IPR001650">
    <property type="entry name" value="Helicase_C-like"/>
</dbReference>
<keyword evidence="3" id="KW-0547">Nucleotide-binding</keyword>
<evidence type="ECO:0000256" key="10">
    <source>
        <dbReference type="ARBA" id="ARBA00023242"/>
    </source>
</evidence>
<sequence>MKRTYEEDDIIDEEEQRDEQIIVPEENDRFKDIDEEEIKKEVKEEDVQYVEHLEKEEEWTDDAIEGIYKQRLEKMGFNVKQTKDSVAPLGEKKTFKSGLVMRNELYQSLFEHQRIGVKWMYELFKQHAGGIVGDEMGLGKTLMVLAFLEGLQCTFFNKEKTETLTCGNSLVVAPLTLIPHWVSEAHRFVPSLRVIILHNDLSSTNKDNINLLNTTHNSLYLTTYEFIRTHKDILSEYLWFCIVLDEGHKIKNPNAEISKAVKMLEAHQRLLLSGSPIQNNLSELWSLFDFVYPGKLGTLPLFQQQFIKPIRYGSYTSASYFQFMAALKCAKGLRDMIAPFFLRRIKKEVLPSLPTRQEKFVYCPLTPKQRSMYLEYVNSSSIAKVIDGDMDMLAAIDTLRKICNHPHLINKTEDLTPETIYKESSKLKYVCDLLKQFKKEGHKALIFCQTRQMLNIIEQMMLNENFKYLRMDGLVSSNKRPEYISQFNNDPTVLVFILTTRVGGLGINLTGADRVIMYDPDWNPTVDSQAKERTLRIGQDRDVIIYRLICSGTIEEHIYQKQMAKEILSDKILCNEEEKTRKQFKKQFIREFFQLIDEKQKEVYEIEGEKEEKEEVTTNDKKSTESDLMNNIYNKNENGINQIIEEKSKGLTDIEKRLTDEETQKIAERAIHQLKMEKKREMMTEKKSGDINKSNLEKKSIAERLADFIESKNGKGVSTNEVIDKFADDVKGNNECRIFKEILKKMCKFNPKLRMWIPR</sequence>
<dbReference type="GO" id="GO:0016787">
    <property type="term" value="F:hydrolase activity"/>
    <property type="evidence" value="ECO:0007669"/>
    <property type="project" value="UniProtKB-KW"/>
</dbReference>
<dbReference type="AlphaFoldDB" id="A0A5K1ULX6"/>
<evidence type="ECO:0000259" key="11">
    <source>
        <dbReference type="PROSITE" id="PS51192"/>
    </source>
</evidence>
<evidence type="ECO:0000256" key="5">
    <source>
        <dbReference type="ARBA" id="ARBA00022801"/>
    </source>
</evidence>
<dbReference type="InterPro" id="IPR049730">
    <property type="entry name" value="SNF2/RAD54-like_C"/>
</dbReference>
<dbReference type="InterPro" id="IPR058951">
    <property type="entry name" value="WHD_Rad26_CSB-like"/>
</dbReference>
<dbReference type="Pfam" id="PF00271">
    <property type="entry name" value="Helicase_C"/>
    <property type="match status" value="1"/>
</dbReference>
<keyword evidence="5" id="KW-0378">Hydrolase</keyword>
<dbReference type="PANTHER" id="PTHR45629">
    <property type="entry name" value="SNF2/RAD54 FAMILY MEMBER"/>
    <property type="match status" value="1"/>
</dbReference>
<evidence type="ECO:0000256" key="4">
    <source>
        <dbReference type="ARBA" id="ARBA00022763"/>
    </source>
</evidence>
<keyword evidence="9" id="KW-0234">DNA repair</keyword>
<dbReference type="Pfam" id="PF00176">
    <property type="entry name" value="SNF2-rel_dom"/>
    <property type="match status" value="1"/>
</dbReference>
<dbReference type="GO" id="GO:0004386">
    <property type="term" value="F:helicase activity"/>
    <property type="evidence" value="ECO:0007669"/>
    <property type="project" value="UniProtKB-KW"/>
</dbReference>
<evidence type="ECO:0000256" key="3">
    <source>
        <dbReference type="ARBA" id="ARBA00022741"/>
    </source>
</evidence>
<dbReference type="OMA" id="DLFATHM"/>
<evidence type="ECO:0000256" key="7">
    <source>
        <dbReference type="ARBA" id="ARBA00022840"/>
    </source>
</evidence>
<keyword evidence="4" id="KW-0227">DNA damage</keyword>
<dbReference type="VEuPathDB" id="AmoebaDB:KM1_154240"/>
<gene>
    <name evidence="13" type="ORF">CL6EHI_001430</name>
</gene>
<dbReference type="VEuPathDB" id="AmoebaDB:EHI8A_140690"/>
<keyword evidence="10" id="KW-0539">Nucleus</keyword>
<dbReference type="Pfam" id="PF25875">
    <property type="entry name" value="WHD_Rad26_CSB"/>
    <property type="match status" value="1"/>
</dbReference>
<dbReference type="GO" id="GO:0005634">
    <property type="term" value="C:nucleus"/>
    <property type="evidence" value="ECO:0007669"/>
    <property type="project" value="TreeGrafter"/>
</dbReference>
<dbReference type="GO" id="GO:0005524">
    <property type="term" value="F:ATP binding"/>
    <property type="evidence" value="ECO:0007669"/>
    <property type="project" value="InterPro"/>
</dbReference>
<evidence type="ECO:0000256" key="1">
    <source>
        <dbReference type="ARBA" id="ARBA00004123"/>
    </source>
</evidence>
<evidence type="ECO:0000313" key="14">
    <source>
        <dbReference type="Proteomes" id="UP000078387"/>
    </source>
</evidence>
<name>A0A5K1ULX6_ENTHI</name>
<comment type="caution">
    <text evidence="13">The sequence shown here is derived from an EMBL/GenBank/DDBJ whole genome shotgun (WGS) entry which is preliminary data.</text>
</comment>
<dbReference type="VEuPathDB" id="AmoebaDB:EHI5A_164120"/>
<comment type="similarity">
    <text evidence="2">Belongs to the SNF2/RAD54 helicase family.</text>
</comment>
<evidence type="ECO:0000256" key="8">
    <source>
        <dbReference type="ARBA" id="ARBA00023125"/>
    </source>
</evidence>
<dbReference type="EMBL" id="BDEQ01000001">
    <property type="protein sequence ID" value="GAT98929.1"/>
    <property type="molecule type" value="Genomic_DNA"/>
</dbReference>
<comment type="subcellular location">
    <subcellularLocation>
        <location evidence="1">Nucleus</location>
    </subcellularLocation>
</comment>
<dbReference type="VEuPathDB" id="AmoebaDB:EHI_001430"/>
<dbReference type="SMART" id="SM00487">
    <property type="entry name" value="DEXDc"/>
    <property type="match status" value="1"/>
</dbReference>
<protein>
    <submittedName>
        <fullName evidence="13">Helicase domain-containing protein</fullName>
    </submittedName>
</protein>
<evidence type="ECO:0000256" key="2">
    <source>
        <dbReference type="ARBA" id="ARBA00007025"/>
    </source>
</evidence>
<dbReference type="SMART" id="SM00490">
    <property type="entry name" value="HELICc"/>
    <property type="match status" value="1"/>
</dbReference>
<dbReference type="CDD" id="cd18793">
    <property type="entry name" value="SF2_C_SNF"/>
    <property type="match status" value="1"/>
</dbReference>
<dbReference type="InterPro" id="IPR000330">
    <property type="entry name" value="SNF2_N"/>
</dbReference>
<dbReference type="PROSITE" id="PS51194">
    <property type="entry name" value="HELICASE_CTER"/>
    <property type="match status" value="1"/>
</dbReference>